<keyword evidence="1" id="KW-0175">Coiled coil</keyword>
<accession>A0ABQ6YWG0</accession>
<proteinExistence type="predicted"/>
<keyword evidence="3" id="KW-1185">Reference proteome</keyword>
<dbReference type="RefSeq" id="WP_161903029.1">
    <property type="nucleotide sequence ID" value="NZ_MAEL01000054.1"/>
</dbReference>
<organism evidence="2 3">
    <name type="scientific">Candidatus Enterococcus willemsii</name>
    <dbReference type="NCBI Taxonomy" id="1857215"/>
    <lineage>
        <taxon>Bacteria</taxon>
        <taxon>Bacillati</taxon>
        <taxon>Bacillota</taxon>
        <taxon>Bacilli</taxon>
        <taxon>Lactobacillales</taxon>
        <taxon>Enterococcaceae</taxon>
        <taxon>Enterococcus</taxon>
    </lineage>
</organism>
<evidence type="ECO:0000256" key="1">
    <source>
        <dbReference type="SAM" id="Coils"/>
    </source>
</evidence>
<reference evidence="2 3" key="1">
    <citation type="submission" date="2016-06" db="EMBL/GenBank/DDBJ databases">
        <title>Four novel species of enterococci isolated from chicken manure.</title>
        <authorList>
            <person name="Van Tyne D."/>
        </authorList>
    </citation>
    <scope>NUCLEOTIDE SEQUENCE [LARGE SCALE GENOMIC DNA]</scope>
    <source>
        <strain evidence="2 3">CU12B</strain>
    </source>
</reference>
<comment type="caution">
    <text evidence="2">The sequence shown here is derived from an EMBL/GenBank/DDBJ whole genome shotgun (WGS) entry which is preliminary data.</text>
</comment>
<name>A0ABQ6YWG0_9ENTE</name>
<dbReference type="Proteomes" id="UP000782705">
    <property type="component" value="Unassembled WGS sequence"/>
</dbReference>
<feature type="coiled-coil region" evidence="1">
    <location>
        <begin position="6"/>
        <end position="62"/>
    </location>
</feature>
<dbReference type="EMBL" id="MAEL01000054">
    <property type="protein sequence ID" value="KAF1302048.1"/>
    <property type="molecule type" value="Genomic_DNA"/>
</dbReference>
<protein>
    <recommendedName>
        <fullName evidence="4">V-type ATP synthase subunit G</fullName>
    </recommendedName>
</protein>
<evidence type="ECO:0000313" key="2">
    <source>
        <dbReference type="EMBL" id="KAF1302048.1"/>
    </source>
</evidence>
<sequence>MSVDAIQQLIAAENQASELLASAEEELRVQKADSQERLKQFKEQQRTQCEKQQQLLRQTKEAEFQVIREPLMQRTQTEVERLRTISPELREKALKIIMDKVVS</sequence>
<gene>
    <name evidence="2" type="ORF">BAU17_01375</name>
</gene>
<evidence type="ECO:0000313" key="3">
    <source>
        <dbReference type="Proteomes" id="UP000782705"/>
    </source>
</evidence>
<evidence type="ECO:0008006" key="4">
    <source>
        <dbReference type="Google" id="ProtNLM"/>
    </source>
</evidence>